<evidence type="ECO:0000313" key="1">
    <source>
        <dbReference type="EMBL" id="MDC9589806.1"/>
    </source>
</evidence>
<name>A0ABT5LFC7_9GAMM</name>
<dbReference type="EMBL" id="JAQRFI010000022">
    <property type="protein sequence ID" value="MDC9589806.1"/>
    <property type="molecule type" value="Genomic_DNA"/>
</dbReference>
<sequence>MSVVIYDAQENRLYADSLCVDNYHRMTVQKIFTYNLNCANNNRPNASEVLFHEHGLAGFVGNPSIGYAIIHAYMCGGMNFCEQTRKELLAHLRDDDDADTGNILIMGFRGHFCNNTR</sequence>
<reference evidence="1 2" key="1">
    <citation type="submission" date="2023-02" db="EMBL/GenBank/DDBJ databases">
        <title>Entomopathogenic bacteria.</title>
        <authorList>
            <person name="Machado R.A."/>
        </authorList>
    </citation>
    <scope>NUCLEOTIDE SEQUENCE [LARGE SCALE GENOMIC DNA]</scope>
    <source>
        <strain evidence="1 2">XENO-10</strain>
    </source>
</reference>
<evidence type="ECO:0000313" key="2">
    <source>
        <dbReference type="Proteomes" id="UP001217178"/>
    </source>
</evidence>
<comment type="caution">
    <text evidence="1">The sequence shown here is derived from an EMBL/GenBank/DDBJ whole genome shotgun (WGS) entry which is preliminary data.</text>
</comment>
<dbReference type="RefSeq" id="WP_273555122.1">
    <property type="nucleotide sequence ID" value="NZ_JAQRFI010000022.1"/>
</dbReference>
<keyword evidence="2" id="KW-1185">Reference proteome</keyword>
<protein>
    <submittedName>
        <fullName evidence="1">Uncharacterized protein</fullName>
    </submittedName>
</protein>
<accession>A0ABT5LFC7</accession>
<organism evidence="1 2">
    <name type="scientific">Xenorhabdus yunnanensis</name>
    <dbReference type="NCBI Taxonomy" id="3025878"/>
    <lineage>
        <taxon>Bacteria</taxon>
        <taxon>Pseudomonadati</taxon>
        <taxon>Pseudomonadota</taxon>
        <taxon>Gammaproteobacteria</taxon>
        <taxon>Enterobacterales</taxon>
        <taxon>Morganellaceae</taxon>
        <taxon>Xenorhabdus</taxon>
    </lineage>
</organism>
<dbReference type="Proteomes" id="UP001217178">
    <property type="component" value="Unassembled WGS sequence"/>
</dbReference>
<proteinExistence type="predicted"/>
<gene>
    <name evidence="1" type="ORF">PSI23_10980</name>
</gene>